<keyword evidence="6 9" id="KW-0720">Serine protease</keyword>
<dbReference type="PANTHER" id="PTHR14218:SF19">
    <property type="entry name" value="SERINE PROTEASE AORO, PUTATIVE (AFU_ORTHOLOGUE AFUA_6G10250)-RELATED"/>
    <property type="match status" value="1"/>
</dbReference>
<evidence type="ECO:0000256" key="8">
    <source>
        <dbReference type="ARBA" id="ARBA00023145"/>
    </source>
</evidence>
<evidence type="ECO:0000256" key="1">
    <source>
        <dbReference type="ARBA" id="ARBA00001913"/>
    </source>
</evidence>
<keyword evidence="4" id="KW-0479">Metal-binding</keyword>
<evidence type="ECO:0000256" key="7">
    <source>
        <dbReference type="ARBA" id="ARBA00022837"/>
    </source>
</evidence>
<evidence type="ECO:0000313" key="12">
    <source>
        <dbReference type="Proteomes" id="UP000054321"/>
    </source>
</evidence>
<feature type="active site" description="Charge relay system" evidence="9">
    <location>
        <position position="399"/>
    </location>
</feature>
<dbReference type="InterPro" id="IPR050819">
    <property type="entry name" value="Tripeptidyl-peptidase_I"/>
</dbReference>
<evidence type="ECO:0000313" key="11">
    <source>
        <dbReference type="EMBL" id="KIM93360.1"/>
    </source>
</evidence>
<protein>
    <recommendedName>
        <fullName evidence="10">Peptidase S53 domain-containing protein</fullName>
    </recommendedName>
</protein>
<dbReference type="InterPro" id="IPR036852">
    <property type="entry name" value="Peptidase_S8/S53_dom_sf"/>
</dbReference>
<sequence>MTRDEVTDLFAPHDDSVNAVHSWLEAEGIKLDRVSRSGNRQWIQFHATVVELENLLHARYDIYENKKIGTRHVGTDEYSIPAGLLDHIGYITPAATRLQIPGEPKARRIRRKVKAQTASHDIDPFPLAGPNITSNCHDFMTPLCISRIYNIPPGEGEAMLDIVVAYPIVYPQNVHIFNVDDLNWQVNTTQDYFNTLLDALDGSYCNRTAYNITGDSPEFDPTYPDPNGFISEEMCGLFKPSNVISISYSPEEQQRSVNYDRRQCSEWMKLSLQGVTIVGATGDNGVAGNSGECIKILDGKGSIFNPLALTNCPYVLAIGETQLAPGLNATEEWEKSAIDKYFDENPTPYKFYRTEFGKNIGANCGIFNRAGRGLPDISANGFHILSLNANRIFLGGGTSAAAPIVASVFNRINKERLKAGMSTVGFVAPALTPGFLAAKGWDPVTQDWELQTTPGCWTI</sequence>
<comment type="subcellular location">
    <subcellularLocation>
        <location evidence="2">Secreted</location>
        <location evidence="2">Extracellular space</location>
    </subcellularLocation>
</comment>
<dbReference type="SUPFAM" id="SSF54897">
    <property type="entry name" value="Protease propeptides/inhibitors"/>
    <property type="match status" value="1"/>
</dbReference>
<evidence type="ECO:0000256" key="4">
    <source>
        <dbReference type="ARBA" id="ARBA00022723"/>
    </source>
</evidence>
<keyword evidence="8" id="KW-0865">Zymogen</keyword>
<dbReference type="OrthoDB" id="409122at2759"/>
<dbReference type="STRING" id="913774.A0A0C3GAZ7"/>
<reference evidence="11 12" key="1">
    <citation type="submission" date="2014-04" db="EMBL/GenBank/DDBJ databases">
        <authorList>
            <consortium name="DOE Joint Genome Institute"/>
            <person name="Kuo A."/>
            <person name="Martino E."/>
            <person name="Perotto S."/>
            <person name="Kohler A."/>
            <person name="Nagy L.G."/>
            <person name="Floudas D."/>
            <person name="Copeland A."/>
            <person name="Barry K.W."/>
            <person name="Cichocki N."/>
            <person name="Veneault-Fourrey C."/>
            <person name="LaButti K."/>
            <person name="Lindquist E.A."/>
            <person name="Lipzen A."/>
            <person name="Lundell T."/>
            <person name="Morin E."/>
            <person name="Murat C."/>
            <person name="Sun H."/>
            <person name="Tunlid A."/>
            <person name="Henrissat B."/>
            <person name="Grigoriev I.V."/>
            <person name="Hibbett D.S."/>
            <person name="Martin F."/>
            <person name="Nordberg H.P."/>
            <person name="Cantor M.N."/>
            <person name="Hua S.X."/>
        </authorList>
    </citation>
    <scope>NUCLEOTIDE SEQUENCE [LARGE SCALE GENOMIC DNA]</scope>
    <source>
        <strain evidence="11 12">Zn</strain>
    </source>
</reference>
<keyword evidence="3 9" id="KW-0645">Protease</keyword>
<comment type="cofactor">
    <cofactor evidence="1">
        <name>Ca(2+)</name>
        <dbReference type="ChEBI" id="CHEBI:29108"/>
    </cofactor>
</comment>
<keyword evidence="5 9" id="KW-0378">Hydrolase</keyword>
<dbReference type="PROSITE" id="PS51695">
    <property type="entry name" value="SEDOLISIN"/>
    <property type="match status" value="1"/>
</dbReference>
<dbReference type="SMART" id="SM00944">
    <property type="entry name" value="Pro-kuma_activ"/>
    <property type="match status" value="1"/>
</dbReference>
<organism evidence="11 12">
    <name type="scientific">Oidiodendron maius (strain Zn)</name>
    <dbReference type="NCBI Taxonomy" id="913774"/>
    <lineage>
        <taxon>Eukaryota</taxon>
        <taxon>Fungi</taxon>
        <taxon>Dikarya</taxon>
        <taxon>Ascomycota</taxon>
        <taxon>Pezizomycotina</taxon>
        <taxon>Leotiomycetes</taxon>
        <taxon>Leotiomycetes incertae sedis</taxon>
        <taxon>Myxotrichaceae</taxon>
        <taxon>Oidiodendron</taxon>
    </lineage>
</organism>
<evidence type="ECO:0000256" key="6">
    <source>
        <dbReference type="ARBA" id="ARBA00022825"/>
    </source>
</evidence>
<dbReference type="GO" id="GO:0006508">
    <property type="term" value="P:proteolysis"/>
    <property type="evidence" value="ECO:0007669"/>
    <property type="project" value="UniProtKB-KW"/>
</dbReference>
<dbReference type="CDD" id="cd11377">
    <property type="entry name" value="Pro-peptidase_S53"/>
    <property type="match status" value="1"/>
</dbReference>
<dbReference type="Proteomes" id="UP000054321">
    <property type="component" value="Unassembled WGS sequence"/>
</dbReference>
<dbReference type="InterPro" id="IPR030400">
    <property type="entry name" value="Sedolisin_dom"/>
</dbReference>
<evidence type="ECO:0000259" key="10">
    <source>
        <dbReference type="PROSITE" id="PS51695"/>
    </source>
</evidence>
<evidence type="ECO:0000256" key="5">
    <source>
        <dbReference type="ARBA" id="ARBA00022801"/>
    </source>
</evidence>
<dbReference type="InterPro" id="IPR015366">
    <property type="entry name" value="S53_propep"/>
</dbReference>
<feature type="active site" description="Charge relay system" evidence="9">
    <location>
        <position position="161"/>
    </location>
</feature>
<keyword evidence="7" id="KW-0106">Calcium</keyword>
<gene>
    <name evidence="11" type="ORF">OIDMADRAFT_61698</name>
</gene>
<dbReference type="GO" id="GO:0046872">
    <property type="term" value="F:metal ion binding"/>
    <property type="evidence" value="ECO:0007669"/>
    <property type="project" value="UniProtKB-KW"/>
</dbReference>
<dbReference type="PANTHER" id="PTHR14218">
    <property type="entry name" value="PROTEASE S8 TRIPEPTIDYL PEPTIDASE I CLN2"/>
    <property type="match status" value="1"/>
</dbReference>
<evidence type="ECO:0000256" key="3">
    <source>
        <dbReference type="ARBA" id="ARBA00022670"/>
    </source>
</evidence>
<dbReference type="GO" id="GO:0008240">
    <property type="term" value="F:tripeptidyl-peptidase activity"/>
    <property type="evidence" value="ECO:0007669"/>
    <property type="project" value="TreeGrafter"/>
</dbReference>
<dbReference type="Pfam" id="PF09286">
    <property type="entry name" value="Pro-kuma_activ"/>
    <property type="match status" value="1"/>
</dbReference>
<accession>A0A0C3GAZ7</accession>
<keyword evidence="12" id="KW-1185">Reference proteome</keyword>
<dbReference type="EMBL" id="KN832896">
    <property type="protein sequence ID" value="KIM93360.1"/>
    <property type="molecule type" value="Genomic_DNA"/>
</dbReference>
<comment type="caution">
    <text evidence="9">Lacks conserved residue(s) required for the propagation of feature annotation.</text>
</comment>
<dbReference type="GO" id="GO:0004252">
    <property type="term" value="F:serine-type endopeptidase activity"/>
    <property type="evidence" value="ECO:0007669"/>
    <property type="project" value="UniProtKB-UniRule"/>
</dbReference>
<proteinExistence type="predicted"/>
<dbReference type="AlphaFoldDB" id="A0A0C3GAZ7"/>
<dbReference type="Gene3D" id="3.40.50.200">
    <property type="entry name" value="Peptidase S8/S53 domain"/>
    <property type="match status" value="1"/>
</dbReference>
<dbReference type="GO" id="GO:0005576">
    <property type="term" value="C:extracellular region"/>
    <property type="evidence" value="ECO:0007669"/>
    <property type="project" value="UniProtKB-SubCell"/>
</dbReference>
<dbReference type="InParanoid" id="A0A0C3GAZ7"/>
<evidence type="ECO:0000256" key="9">
    <source>
        <dbReference type="PROSITE-ProRule" id="PRU01032"/>
    </source>
</evidence>
<reference evidence="12" key="2">
    <citation type="submission" date="2015-01" db="EMBL/GenBank/DDBJ databases">
        <title>Evolutionary Origins and Diversification of the Mycorrhizal Mutualists.</title>
        <authorList>
            <consortium name="DOE Joint Genome Institute"/>
            <consortium name="Mycorrhizal Genomics Consortium"/>
            <person name="Kohler A."/>
            <person name="Kuo A."/>
            <person name="Nagy L.G."/>
            <person name="Floudas D."/>
            <person name="Copeland A."/>
            <person name="Barry K.W."/>
            <person name="Cichocki N."/>
            <person name="Veneault-Fourrey C."/>
            <person name="LaButti K."/>
            <person name="Lindquist E.A."/>
            <person name="Lipzen A."/>
            <person name="Lundell T."/>
            <person name="Morin E."/>
            <person name="Murat C."/>
            <person name="Riley R."/>
            <person name="Ohm R."/>
            <person name="Sun H."/>
            <person name="Tunlid A."/>
            <person name="Henrissat B."/>
            <person name="Grigoriev I.V."/>
            <person name="Hibbett D.S."/>
            <person name="Martin F."/>
        </authorList>
    </citation>
    <scope>NUCLEOTIDE SEQUENCE [LARGE SCALE GENOMIC DNA]</scope>
    <source>
        <strain evidence="12">Zn</strain>
    </source>
</reference>
<feature type="active site" description="Charge relay system" evidence="9">
    <location>
        <position position="157"/>
    </location>
</feature>
<name>A0A0C3GAZ7_OIDMZ</name>
<evidence type="ECO:0000256" key="2">
    <source>
        <dbReference type="ARBA" id="ARBA00004239"/>
    </source>
</evidence>
<dbReference type="HOGENOM" id="CLU_013783_4_0_1"/>
<feature type="domain" description="Peptidase S53" evidence="10">
    <location>
        <begin position="68"/>
        <end position="459"/>
    </location>
</feature>
<dbReference type="SUPFAM" id="SSF52743">
    <property type="entry name" value="Subtilisin-like"/>
    <property type="match status" value="1"/>
</dbReference>